<organism evidence="2">
    <name type="scientific">Caldilinea aerophila</name>
    <dbReference type="NCBI Taxonomy" id="133453"/>
    <lineage>
        <taxon>Bacteria</taxon>
        <taxon>Bacillati</taxon>
        <taxon>Chloroflexota</taxon>
        <taxon>Caldilineae</taxon>
        <taxon>Caldilineales</taxon>
        <taxon>Caldilineaceae</taxon>
        <taxon>Caldilinea</taxon>
    </lineage>
</organism>
<dbReference type="InterPro" id="IPR011138">
    <property type="entry name" value="Cytochrome_b-558"/>
</dbReference>
<name>A0A7C1JW79_9CHLR</name>
<keyword evidence="1" id="KW-1133">Transmembrane helix</keyword>
<comment type="caution">
    <text evidence="2">The sequence shown here is derived from an EMBL/GenBank/DDBJ whole genome shotgun (WGS) entry which is preliminary data.</text>
</comment>
<dbReference type="SUPFAM" id="SSF81343">
    <property type="entry name" value="Fumarate reductase respiratory complex transmembrane subunits"/>
    <property type="match status" value="1"/>
</dbReference>
<feature type="transmembrane region" description="Helical" evidence="1">
    <location>
        <begin position="196"/>
        <end position="224"/>
    </location>
</feature>
<feature type="transmembrane region" description="Helical" evidence="1">
    <location>
        <begin position="111"/>
        <end position="132"/>
    </location>
</feature>
<keyword evidence="1" id="KW-0472">Membrane</keyword>
<dbReference type="AlphaFoldDB" id="A0A7C1JW79"/>
<evidence type="ECO:0000313" key="2">
    <source>
        <dbReference type="EMBL" id="HDX31188.1"/>
    </source>
</evidence>
<sequence length="225" mass="25575">MQVQVAILPRSSIAKKAVMAITGAVWIGFLILHMWGNLHIFQGQEKFNHYAEFLRTVGEPIFSYAQLLWIFRIILIVSIAAHMWAAWELYQQARQARSTSYAVKRVVQANYASRFMRIGGVVIILFILFHLAHYTWGWVTPFDRHDPYTNVIVGFSSPVIVLFYLAALAALSLHLFHGVWSMFQTLGLNSRRFDGFFRGLAIFLALAIPIGFATVPLSVLFGILK</sequence>
<dbReference type="InterPro" id="IPR034804">
    <property type="entry name" value="SQR/QFR_C/D"/>
</dbReference>
<feature type="transmembrane region" description="Helical" evidence="1">
    <location>
        <begin position="69"/>
        <end position="90"/>
    </location>
</feature>
<gene>
    <name evidence="2" type="ORF">ENQ20_06790</name>
</gene>
<keyword evidence="1" id="KW-0812">Transmembrane</keyword>
<dbReference type="GO" id="GO:0016020">
    <property type="term" value="C:membrane"/>
    <property type="evidence" value="ECO:0007669"/>
    <property type="project" value="InterPro"/>
</dbReference>
<dbReference type="CDD" id="cd03498">
    <property type="entry name" value="SQR_TypeB_2_TM"/>
    <property type="match status" value="1"/>
</dbReference>
<accession>A0A7C1JW79</accession>
<proteinExistence type="predicted"/>
<dbReference type="EMBL" id="DSMG01000077">
    <property type="protein sequence ID" value="HDX31188.1"/>
    <property type="molecule type" value="Genomic_DNA"/>
</dbReference>
<dbReference type="Gene3D" id="1.20.1300.10">
    <property type="entry name" value="Fumarate reductase/succinate dehydrogenase, transmembrane subunit"/>
    <property type="match status" value="1"/>
</dbReference>
<reference evidence="2" key="1">
    <citation type="journal article" date="2020" name="mSystems">
        <title>Genome- and Community-Level Interaction Insights into Carbon Utilization and Element Cycling Functions of Hydrothermarchaeota in Hydrothermal Sediment.</title>
        <authorList>
            <person name="Zhou Z."/>
            <person name="Liu Y."/>
            <person name="Xu W."/>
            <person name="Pan J."/>
            <person name="Luo Z.H."/>
            <person name="Li M."/>
        </authorList>
    </citation>
    <scope>NUCLEOTIDE SEQUENCE [LARGE SCALE GENOMIC DNA]</scope>
    <source>
        <strain evidence="2">SpSt-289</strain>
    </source>
</reference>
<feature type="transmembrane region" description="Helical" evidence="1">
    <location>
        <begin position="17"/>
        <end position="36"/>
    </location>
</feature>
<evidence type="ECO:0000256" key="1">
    <source>
        <dbReference type="SAM" id="Phobius"/>
    </source>
</evidence>
<feature type="transmembrane region" description="Helical" evidence="1">
    <location>
        <begin position="152"/>
        <end position="176"/>
    </location>
</feature>
<dbReference type="NCBIfam" id="TIGR02046">
    <property type="entry name" value="sdhC_b558_fam"/>
    <property type="match status" value="1"/>
</dbReference>
<protein>
    <submittedName>
        <fullName evidence="2">Succinate dehydrogenase cytochrome b subunit</fullName>
    </submittedName>
</protein>